<dbReference type="RefSeq" id="XP_033531717.1">
    <property type="nucleotide sequence ID" value="XM_033680807.1"/>
</dbReference>
<feature type="repeat" description="Pumilio" evidence="3">
    <location>
        <begin position="473"/>
        <end position="508"/>
    </location>
</feature>
<reference evidence="9" key="3">
    <citation type="submission" date="2025-04" db="UniProtKB">
        <authorList>
            <consortium name="RefSeq"/>
        </authorList>
    </citation>
    <scope>IDENTIFICATION</scope>
    <source>
        <strain evidence="9">CBS 781.70</strain>
    </source>
</reference>
<keyword evidence="1" id="KW-0677">Repeat</keyword>
<sequence>MTQDELQAYVIPQRLGSFHQAAPNGQPPFTSANVTAASMGATSAPVGVQRQASFGANKSDDKVSPNKSQRSVEDYEKEILNLKLALAKARITQLEDEANTSESHVTKHTLEQIVSASECDGEIVNDRGLDNSSKHTSPTDAVGMPPWGNTPFLPNNAALPARPTNQAQGMPANALRNAQVSAHHRANRVMGHGANAPKQQGRFSLPSKPPFTGYVPQHSGPYSAAQNAWTYGGIPMNVPRAPAAMIAATGVPGANQVIGRAAPAFSGQATGRAFQGHFPGVNNGNFAGDHLKFTTTDELHDGLNQASAQFTAPRDAIVTKGYTGPMQPNSYAITSAPLSQPVAPWDVVRADSSASADKAKDPWGGSADSVDTTADGTKYVAPHEPINYRLLLEKNATTDWRIIVGKIVDFNDQQASIFLQQKLKSGTEQQKHDIIDAILGSAYGLMINRFGNFLVQRCFEHGTTDQIRRLADSIRGNTLTLSQDPFGCHVIQKAFDSVTEDYKALMIHELLRKIPETVTHRYACHVWQKLFELRWSGSPPQIMKYVNDSLRTMWDKVAMGETGSLVVQNVFENCLEEDKRPCINEVLASIDMICKGQFGNWCIQHICEHGATADKAAAVDHVLANAKDYSLHQYGSKVVEKCLKINANNFIDRYLEIVSEPREDRVRMPLIDISSDQFGNYLIQYILQNCTSRQREIVSTHIRKHMVSLRGNKYGSRVAMLCCNPASNVRPSPPLDVFGPRYGRGYRGRMY</sequence>
<dbReference type="GeneID" id="54421377"/>
<evidence type="ECO:0000256" key="1">
    <source>
        <dbReference type="ARBA" id="ARBA00022737"/>
    </source>
</evidence>
<evidence type="ECO:0000313" key="8">
    <source>
        <dbReference type="Proteomes" id="UP000504638"/>
    </source>
</evidence>
<evidence type="ECO:0000256" key="3">
    <source>
        <dbReference type="PROSITE-ProRule" id="PRU00317"/>
    </source>
</evidence>
<evidence type="ECO:0000313" key="7">
    <source>
        <dbReference type="EMBL" id="KAF1810086.1"/>
    </source>
</evidence>
<evidence type="ECO:0000313" key="9">
    <source>
        <dbReference type="RefSeq" id="XP_033531717.1"/>
    </source>
</evidence>
<dbReference type="InterPro" id="IPR033133">
    <property type="entry name" value="PUM-HD"/>
</dbReference>
<name>A0A6G1FWM1_9PEZI</name>
<feature type="region of interest" description="Disordered" evidence="5">
    <location>
        <begin position="353"/>
        <end position="376"/>
    </location>
</feature>
<feature type="compositionally biased region" description="Basic and acidic residues" evidence="5">
    <location>
        <begin position="58"/>
        <end position="72"/>
    </location>
</feature>
<dbReference type="InterPro" id="IPR033712">
    <property type="entry name" value="Pumilio_RNA-bd"/>
</dbReference>
<keyword evidence="4" id="KW-0175">Coiled coil</keyword>
<dbReference type="AlphaFoldDB" id="A0A6G1FWM1"/>
<dbReference type="Pfam" id="PF00806">
    <property type="entry name" value="PUF"/>
    <property type="match status" value="8"/>
</dbReference>
<evidence type="ECO:0000256" key="2">
    <source>
        <dbReference type="ARBA" id="ARBA00024893"/>
    </source>
</evidence>
<evidence type="ECO:0000259" key="6">
    <source>
        <dbReference type="PROSITE" id="PS50303"/>
    </source>
</evidence>
<dbReference type="GO" id="GO:0005737">
    <property type="term" value="C:cytoplasm"/>
    <property type="evidence" value="ECO:0007669"/>
    <property type="project" value="TreeGrafter"/>
</dbReference>
<dbReference type="EMBL" id="ML975168">
    <property type="protein sequence ID" value="KAF1810086.1"/>
    <property type="molecule type" value="Genomic_DNA"/>
</dbReference>
<dbReference type="Gene3D" id="1.25.10.10">
    <property type="entry name" value="Leucine-rich Repeat Variant"/>
    <property type="match status" value="1"/>
</dbReference>
<feature type="region of interest" description="Disordered" evidence="5">
    <location>
        <begin position="18"/>
        <end position="72"/>
    </location>
</feature>
<reference evidence="7 9" key="1">
    <citation type="submission" date="2020-01" db="EMBL/GenBank/DDBJ databases">
        <authorList>
            <consortium name="DOE Joint Genome Institute"/>
            <person name="Haridas S."/>
            <person name="Albert R."/>
            <person name="Binder M."/>
            <person name="Bloem J."/>
            <person name="Labutti K."/>
            <person name="Salamov A."/>
            <person name="Andreopoulos B."/>
            <person name="Baker S.E."/>
            <person name="Barry K."/>
            <person name="Bills G."/>
            <person name="Bluhm B.H."/>
            <person name="Cannon C."/>
            <person name="Castanera R."/>
            <person name="Culley D.E."/>
            <person name="Daum C."/>
            <person name="Ezra D."/>
            <person name="Gonzalez J.B."/>
            <person name="Henrissat B."/>
            <person name="Kuo A."/>
            <person name="Liang C."/>
            <person name="Lipzen A."/>
            <person name="Lutzoni F."/>
            <person name="Magnuson J."/>
            <person name="Mondo S."/>
            <person name="Nolan M."/>
            <person name="Ohm R."/>
            <person name="Pangilinan J."/>
            <person name="Park H.-J."/>
            <person name="Ramirez L."/>
            <person name="Alfaro M."/>
            <person name="Sun H."/>
            <person name="Tritt A."/>
            <person name="Yoshinaga Y."/>
            <person name="Zwiers L.-H."/>
            <person name="Turgeon B.G."/>
            <person name="Goodwin S.B."/>
            <person name="Spatafora J.W."/>
            <person name="Crous P.W."/>
            <person name="Grigoriev I.V."/>
        </authorList>
    </citation>
    <scope>NUCLEOTIDE SEQUENCE</scope>
    <source>
        <strain evidence="7 9">CBS 781.70</strain>
    </source>
</reference>
<dbReference type="SUPFAM" id="SSF48371">
    <property type="entry name" value="ARM repeat"/>
    <property type="match status" value="1"/>
</dbReference>
<feature type="compositionally biased region" description="Polar residues" evidence="5">
    <location>
        <begin position="27"/>
        <end position="36"/>
    </location>
</feature>
<feature type="repeat" description="Pumilio" evidence="3">
    <location>
        <begin position="665"/>
        <end position="700"/>
    </location>
</feature>
<dbReference type="Proteomes" id="UP000504638">
    <property type="component" value="Unplaced"/>
</dbReference>
<dbReference type="GO" id="GO:0003730">
    <property type="term" value="F:mRNA 3'-UTR binding"/>
    <property type="evidence" value="ECO:0007669"/>
    <property type="project" value="TreeGrafter"/>
</dbReference>
<dbReference type="PANTHER" id="PTHR12537:SF48">
    <property type="entry name" value="MEIOTIC COILED-COIL PROTEIN 2"/>
    <property type="match status" value="1"/>
</dbReference>
<comment type="function">
    <text evidence="2">RNA-binding nucleolar protein required for pre-rRNA processing. Involved in production of 18S rRNA and assembly of small ribosomal subunit.</text>
</comment>
<feature type="repeat" description="Pumilio" evidence="3">
    <location>
        <begin position="621"/>
        <end position="656"/>
    </location>
</feature>
<dbReference type="InterPro" id="IPR001313">
    <property type="entry name" value="Pumilio_RNA-bd_rpt"/>
</dbReference>
<dbReference type="OrthoDB" id="668540at2759"/>
<feature type="domain" description="PUM-HD" evidence="6">
    <location>
        <begin position="375"/>
        <end position="726"/>
    </location>
</feature>
<dbReference type="PANTHER" id="PTHR12537">
    <property type="entry name" value="RNA BINDING PROTEIN PUMILIO-RELATED"/>
    <property type="match status" value="1"/>
</dbReference>
<dbReference type="PROSITE" id="PS50303">
    <property type="entry name" value="PUM_HD"/>
    <property type="match status" value="1"/>
</dbReference>
<feature type="region of interest" description="Disordered" evidence="5">
    <location>
        <begin position="127"/>
        <end position="168"/>
    </location>
</feature>
<evidence type="ECO:0000256" key="4">
    <source>
        <dbReference type="SAM" id="Coils"/>
    </source>
</evidence>
<dbReference type="GO" id="GO:0010608">
    <property type="term" value="P:post-transcriptional regulation of gene expression"/>
    <property type="evidence" value="ECO:0007669"/>
    <property type="project" value="TreeGrafter"/>
</dbReference>
<gene>
    <name evidence="7 9" type="ORF">P152DRAFT_468041</name>
</gene>
<accession>A0A6G1FWM1</accession>
<dbReference type="PROSITE" id="PS50302">
    <property type="entry name" value="PUM"/>
    <property type="match status" value="4"/>
</dbReference>
<feature type="repeat" description="Pumilio" evidence="3">
    <location>
        <begin position="437"/>
        <end position="472"/>
    </location>
</feature>
<dbReference type="InterPro" id="IPR016024">
    <property type="entry name" value="ARM-type_fold"/>
</dbReference>
<keyword evidence="8" id="KW-1185">Reference proteome</keyword>
<dbReference type="InterPro" id="IPR011989">
    <property type="entry name" value="ARM-like"/>
</dbReference>
<organism evidence="7">
    <name type="scientific">Eremomyces bilateralis CBS 781.70</name>
    <dbReference type="NCBI Taxonomy" id="1392243"/>
    <lineage>
        <taxon>Eukaryota</taxon>
        <taxon>Fungi</taxon>
        <taxon>Dikarya</taxon>
        <taxon>Ascomycota</taxon>
        <taxon>Pezizomycotina</taxon>
        <taxon>Dothideomycetes</taxon>
        <taxon>Dothideomycetes incertae sedis</taxon>
        <taxon>Eremomycetales</taxon>
        <taxon>Eremomycetaceae</taxon>
        <taxon>Eremomyces</taxon>
    </lineage>
</organism>
<feature type="coiled-coil region" evidence="4">
    <location>
        <begin position="72"/>
        <end position="104"/>
    </location>
</feature>
<proteinExistence type="predicted"/>
<dbReference type="CDD" id="cd07920">
    <property type="entry name" value="Pumilio"/>
    <property type="match status" value="1"/>
</dbReference>
<protein>
    <submittedName>
        <fullName evidence="7 9">ARM repeat-containing protein</fullName>
    </submittedName>
</protein>
<dbReference type="SMART" id="SM00025">
    <property type="entry name" value="Pumilio"/>
    <property type="match status" value="8"/>
</dbReference>
<evidence type="ECO:0000256" key="5">
    <source>
        <dbReference type="SAM" id="MobiDB-lite"/>
    </source>
</evidence>
<reference evidence="9" key="2">
    <citation type="submission" date="2020-04" db="EMBL/GenBank/DDBJ databases">
        <authorList>
            <consortium name="NCBI Genome Project"/>
        </authorList>
    </citation>
    <scope>NUCLEOTIDE SEQUENCE</scope>
    <source>
        <strain evidence="9">CBS 781.70</strain>
    </source>
</reference>